<feature type="transmembrane region" description="Helical" evidence="8">
    <location>
        <begin position="140"/>
        <end position="159"/>
    </location>
</feature>
<keyword evidence="10" id="KW-0645">Protease</keyword>
<sequence length="298" mass="30630">MTYPAGPPDPPLDPAPDPAAALPGCARHPDRPTGLRCTRCGRPACPECLRDAAVGQQCVDCVYQGSRGVRRGRTVAGAEPGGRPLVVPVLVALNVALFALTAAQARSIGSNDAAPLFREWVLVPGLVATGDWWRPVTAGFLHYGPLHLVFNMMALWVIGRELEPVLGRVRFLAVYLVALLGGSAAVMLFSSPGSLVAGASGAVFGLMGALFVVARRLRVPTGQVVGLVVVNLVLSVVVPGISLVGHLGGLVLGAAATAALVHVPPVRNRTVLQAGALVVLTVVVLTVIAGRAAAVAFV</sequence>
<name>A0ABP8WER8_9PSEU</name>
<evidence type="ECO:0000256" key="4">
    <source>
        <dbReference type="ARBA" id="ARBA00022801"/>
    </source>
</evidence>
<evidence type="ECO:0000313" key="10">
    <source>
        <dbReference type="EMBL" id="GAA4688278.1"/>
    </source>
</evidence>
<dbReference type="PANTHER" id="PTHR43731:SF14">
    <property type="entry name" value="PRESENILIN-ASSOCIATED RHOMBOID-LIKE PROTEIN, MITOCHONDRIAL"/>
    <property type="match status" value="1"/>
</dbReference>
<evidence type="ECO:0000313" key="11">
    <source>
        <dbReference type="Proteomes" id="UP001500325"/>
    </source>
</evidence>
<gene>
    <name evidence="10" type="ORF">GCM10023215_25240</name>
</gene>
<dbReference type="Gene3D" id="1.20.1540.10">
    <property type="entry name" value="Rhomboid-like"/>
    <property type="match status" value="1"/>
</dbReference>
<feature type="transmembrane region" description="Helical" evidence="8">
    <location>
        <begin position="275"/>
        <end position="297"/>
    </location>
</feature>
<protein>
    <submittedName>
        <fullName evidence="10">Rhomboid family intramembrane serine protease</fullName>
    </submittedName>
</protein>
<feature type="transmembrane region" description="Helical" evidence="8">
    <location>
        <begin position="171"/>
        <end position="189"/>
    </location>
</feature>
<dbReference type="GO" id="GO:0008233">
    <property type="term" value="F:peptidase activity"/>
    <property type="evidence" value="ECO:0007669"/>
    <property type="project" value="UniProtKB-KW"/>
</dbReference>
<accession>A0ABP8WER8</accession>
<evidence type="ECO:0000256" key="3">
    <source>
        <dbReference type="ARBA" id="ARBA00022692"/>
    </source>
</evidence>
<keyword evidence="5 8" id="KW-1133">Transmembrane helix</keyword>
<feature type="domain" description="Peptidase S54 rhomboid" evidence="9">
    <location>
        <begin position="130"/>
        <end position="261"/>
    </location>
</feature>
<dbReference type="InterPro" id="IPR022764">
    <property type="entry name" value="Peptidase_S54_rhomboid_dom"/>
</dbReference>
<dbReference type="GO" id="GO:0006508">
    <property type="term" value="P:proteolysis"/>
    <property type="evidence" value="ECO:0007669"/>
    <property type="project" value="UniProtKB-KW"/>
</dbReference>
<comment type="caution">
    <text evidence="10">The sequence shown here is derived from an EMBL/GenBank/DDBJ whole genome shotgun (WGS) entry which is preliminary data.</text>
</comment>
<evidence type="ECO:0000256" key="7">
    <source>
        <dbReference type="SAM" id="MobiDB-lite"/>
    </source>
</evidence>
<dbReference type="Proteomes" id="UP001500325">
    <property type="component" value="Unassembled WGS sequence"/>
</dbReference>
<feature type="transmembrane region" description="Helical" evidence="8">
    <location>
        <begin position="244"/>
        <end position="263"/>
    </location>
</feature>
<feature type="transmembrane region" description="Helical" evidence="8">
    <location>
        <begin position="85"/>
        <end position="103"/>
    </location>
</feature>
<dbReference type="InterPro" id="IPR050925">
    <property type="entry name" value="Rhomboid_protease_S54"/>
</dbReference>
<comment type="subcellular location">
    <subcellularLocation>
        <location evidence="1">Membrane</location>
        <topology evidence="1">Multi-pass membrane protein</topology>
    </subcellularLocation>
</comment>
<organism evidence="10 11">
    <name type="scientific">Pseudonocardia yuanmonensis</name>
    <dbReference type="NCBI Taxonomy" id="1095914"/>
    <lineage>
        <taxon>Bacteria</taxon>
        <taxon>Bacillati</taxon>
        <taxon>Actinomycetota</taxon>
        <taxon>Actinomycetes</taxon>
        <taxon>Pseudonocardiales</taxon>
        <taxon>Pseudonocardiaceae</taxon>
        <taxon>Pseudonocardia</taxon>
    </lineage>
</organism>
<keyword evidence="11" id="KW-1185">Reference proteome</keyword>
<dbReference type="CDD" id="cd19756">
    <property type="entry name" value="Bbox2"/>
    <property type="match status" value="1"/>
</dbReference>
<evidence type="ECO:0000256" key="6">
    <source>
        <dbReference type="ARBA" id="ARBA00023136"/>
    </source>
</evidence>
<keyword evidence="3 8" id="KW-0812">Transmembrane</keyword>
<feature type="transmembrane region" description="Helical" evidence="8">
    <location>
        <begin position="195"/>
        <end position="214"/>
    </location>
</feature>
<evidence type="ECO:0000259" key="9">
    <source>
        <dbReference type="Pfam" id="PF01694"/>
    </source>
</evidence>
<keyword evidence="4" id="KW-0378">Hydrolase</keyword>
<keyword evidence="6 8" id="KW-0472">Membrane</keyword>
<feature type="compositionally biased region" description="Pro residues" evidence="7">
    <location>
        <begin position="1"/>
        <end position="17"/>
    </location>
</feature>
<proteinExistence type="inferred from homology"/>
<feature type="region of interest" description="Disordered" evidence="7">
    <location>
        <begin position="1"/>
        <end position="20"/>
    </location>
</feature>
<evidence type="ECO:0000256" key="1">
    <source>
        <dbReference type="ARBA" id="ARBA00004141"/>
    </source>
</evidence>
<dbReference type="EMBL" id="BAABIC010000007">
    <property type="protein sequence ID" value="GAA4688278.1"/>
    <property type="molecule type" value="Genomic_DNA"/>
</dbReference>
<evidence type="ECO:0000256" key="8">
    <source>
        <dbReference type="SAM" id="Phobius"/>
    </source>
</evidence>
<dbReference type="InterPro" id="IPR035952">
    <property type="entry name" value="Rhomboid-like_sf"/>
</dbReference>
<dbReference type="SUPFAM" id="SSF144091">
    <property type="entry name" value="Rhomboid-like"/>
    <property type="match status" value="1"/>
</dbReference>
<dbReference type="PANTHER" id="PTHR43731">
    <property type="entry name" value="RHOMBOID PROTEASE"/>
    <property type="match status" value="1"/>
</dbReference>
<comment type="similarity">
    <text evidence="2">Belongs to the peptidase S54 family.</text>
</comment>
<dbReference type="Pfam" id="PF01694">
    <property type="entry name" value="Rhomboid"/>
    <property type="match status" value="1"/>
</dbReference>
<reference evidence="11" key="1">
    <citation type="journal article" date="2019" name="Int. J. Syst. Evol. Microbiol.">
        <title>The Global Catalogue of Microorganisms (GCM) 10K type strain sequencing project: providing services to taxonomists for standard genome sequencing and annotation.</title>
        <authorList>
            <consortium name="The Broad Institute Genomics Platform"/>
            <consortium name="The Broad Institute Genome Sequencing Center for Infectious Disease"/>
            <person name="Wu L."/>
            <person name="Ma J."/>
        </authorList>
    </citation>
    <scope>NUCLEOTIDE SEQUENCE [LARGE SCALE GENOMIC DNA]</scope>
    <source>
        <strain evidence="11">JCM 18055</strain>
    </source>
</reference>
<evidence type="ECO:0000256" key="5">
    <source>
        <dbReference type="ARBA" id="ARBA00022989"/>
    </source>
</evidence>
<evidence type="ECO:0000256" key="2">
    <source>
        <dbReference type="ARBA" id="ARBA00009045"/>
    </source>
</evidence>